<name>A0A3B3SES3_9TELE</name>
<evidence type="ECO:0000313" key="5">
    <source>
        <dbReference type="Ensembl" id="ENSPKIP00000028745.1"/>
    </source>
</evidence>
<feature type="compositionally biased region" description="Low complexity" evidence="3">
    <location>
        <begin position="474"/>
        <end position="492"/>
    </location>
</feature>
<dbReference type="GO" id="GO:0016324">
    <property type="term" value="C:apical plasma membrane"/>
    <property type="evidence" value="ECO:0007669"/>
    <property type="project" value="TreeGrafter"/>
</dbReference>
<reference evidence="5" key="2">
    <citation type="submission" date="2025-09" db="UniProtKB">
        <authorList>
            <consortium name="Ensembl"/>
        </authorList>
    </citation>
    <scope>IDENTIFICATION</scope>
</reference>
<feature type="domain" description="PDZ" evidence="4">
    <location>
        <begin position="140"/>
        <end position="220"/>
    </location>
</feature>
<dbReference type="InterPro" id="IPR001478">
    <property type="entry name" value="PDZ"/>
</dbReference>
<dbReference type="GO" id="GO:0072659">
    <property type="term" value="P:protein localization to plasma membrane"/>
    <property type="evidence" value="ECO:0007669"/>
    <property type="project" value="TreeGrafter"/>
</dbReference>
<feature type="compositionally biased region" description="Basic and acidic residues" evidence="3">
    <location>
        <begin position="502"/>
        <end position="520"/>
    </location>
</feature>
<dbReference type="Proteomes" id="UP000261540">
    <property type="component" value="Unplaced"/>
</dbReference>
<dbReference type="CDD" id="cd06768">
    <property type="entry name" value="PDZ_NHERF-like"/>
    <property type="match status" value="4"/>
</dbReference>
<dbReference type="Gene3D" id="2.30.42.10">
    <property type="match status" value="4"/>
</dbReference>
<feature type="domain" description="PDZ" evidence="4">
    <location>
        <begin position="17"/>
        <end position="98"/>
    </location>
</feature>
<evidence type="ECO:0000259" key="4">
    <source>
        <dbReference type="PROSITE" id="PS50106"/>
    </source>
</evidence>
<feature type="compositionally biased region" description="Low complexity" evidence="3">
    <location>
        <begin position="116"/>
        <end position="125"/>
    </location>
</feature>
<organism evidence="5 6">
    <name type="scientific">Paramormyrops kingsleyae</name>
    <dbReference type="NCBI Taxonomy" id="1676925"/>
    <lineage>
        <taxon>Eukaryota</taxon>
        <taxon>Metazoa</taxon>
        <taxon>Chordata</taxon>
        <taxon>Craniata</taxon>
        <taxon>Vertebrata</taxon>
        <taxon>Euteleostomi</taxon>
        <taxon>Actinopterygii</taxon>
        <taxon>Neopterygii</taxon>
        <taxon>Teleostei</taxon>
        <taxon>Osteoglossocephala</taxon>
        <taxon>Osteoglossomorpha</taxon>
        <taxon>Osteoglossiformes</taxon>
        <taxon>Mormyridae</taxon>
        <taxon>Paramormyrops</taxon>
    </lineage>
</organism>
<evidence type="ECO:0000256" key="3">
    <source>
        <dbReference type="SAM" id="MobiDB-lite"/>
    </source>
</evidence>
<evidence type="ECO:0000313" key="6">
    <source>
        <dbReference type="Proteomes" id="UP000261540"/>
    </source>
</evidence>
<dbReference type="Pfam" id="PF00595">
    <property type="entry name" value="PDZ"/>
    <property type="match status" value="4"/>
</dbReference>
<dbReference type="InterPro" id="IPR051067">
    <property type="entry name" value="NHER"/>
</dbReference>
<dbReference type="Ensembl" id="ENSPKIT00000009532.1">
    <property type="protein sequence ID" value="ENSPKIP00000028745.1"/>
    <property type="gene ID" value="ENSPKIG00000010254.1"/>
</dbReference>
<accession>A0A3B3SES3</accession>
<dbReference type="PANTHER" id="PTHR14191">
    <property type="entry name" value="PDZ DOMAIN CONTAINING PROTEIN"/>
    <property type="match status" value="1"/>
</dbReference>
<dbReference type="SUPFAM" id="SSF50156">
    <property type="entry name" value="PDZ domain-like"/>
    <property type="match status" value="4"/>
</dbReference>
<keyword evidence="6" id="KW-1185">Reference proteome</keyword>
<dbReference type="STRING" id="1676925.ENSPKIP00000028745"/>
<comment type="similarity">
    <text evidence="2">Belongs to the NHER family.</text>
</comment>
<dbReference type="GeneTree" id="ENSGT00950000182849"/>
<feature type="domain" description="PDZ" evidence="4">
    <location>
        <begin position="248"/>
        <end position="328"/>
    </location>
</feature>
<sequence>MQPLRGGREMEALKVRVISLNKREGQSFGFFLRVEQGEEGHLIRNLETGSPAELSGLKDGDRILRVNGTFVDMLEHHQVVDLVKNSGMSVTFHVLDEASYKHSKETGVDLSDPHPSSQSSTAQAQPVMNGVTGSAPKPKLCFLVKAKNGYGFSIKSAKGMEGVYMTDVTTSGVADRAGVKVDDRLQEVNGENVDDCTHEEIVEKIKVAGDRIMFLLVDEHSDKYYRNRKLKPRAEDATVRHLPHAPRIADMTKGPDGYGFYLREDPKTKGHFINDIDQGSPAEKAGLKNMDRLVAVSGEEVKHLDHDEVVDRIQGCGLKCALLVVDVETDKMYKMGGVSPFLYWKEMRGVEPITALGAEEPAPVRGKDTPPAKQLKPKLCKMEKTSSGFGFHLNGIQGVPGQYIQEVVTDGVADRAGLKNEDIVVEVNGVNVEDSTHEEAVALIRASGDRLTLLVAEKKAYDYFKAEKIPITPQLLGQTPTPQPEPAATAKQIHTTKSQDPQGKEEEKNEEEKAEEKEEVATPEAAPPSEPKTRDRTPSSSSSSSSEEDERL</sequence>
<dbReference type="InterPro" id="IPR036034">
    <property type="entry name" value="PDZ_sf"/>
</dbReference>
<dbReference type="SMART" id="SM00228">
    <property type="entry name" value="PDZ"/>
    <property type="match status" value="4"/>
</dbReference>
<feature type="region of interest" description="Disordered" evidence="3">
    <location>
        <begin position="103"/>
        <end position="128"/>
    </location>
</feature>
<dbReference type="GO" id="GO:0005102">
    <property type="term" value="F:signaling receptor binding"/>
    <property type="evidence" value="ECO:0007669"/>
    <property type="project" value="TreeGrafter"/>
</dbReference>
<dbReference type="PROSITE" id="PS50106">
    <property type="entry name" value="PDZ"/>
    <property type="match status" value="4"/>
</dbReference>
<dbReference type="AlphaFoldDB" id="A0A3B3SES3"/>
<feature type="region of interest" description="Disordered" evidence="3">
    <location>
        <begin position="474"/>
        <end position="552"/>
    </location>
</feature>
<dbReference type="PANTHER" id="PTHR14191:SF6">
    <property type="entry name" value="NA(+)_H(+) EXCHANGE REGULATORY COFACTOR NHE-RF3-RELATED"/>
    <property type="match status" value="1"/>
</dbReference>
<feature type="domain" description="PDZ" evidence="4">
    <location>
        <begin position="379"/>
        <end position="459"/>
    </location>
</feature>
<protein>
    <submittedName>
        <fullName evidence="5">PDZ domain containing 1</fullName>
    </submittedName>
</protein>
<proteinExistence type="inferred from homology"/>
<evidence type="ECO:0000256" key="2">
    <source>
        <dbReference type="ARBA" id="ARBA00038110"/>
    </source>
</evidence>
<keyword evidence="1" id="KW-0677">Repeat</keyword>
<dbReference type="GO" id="GO:0043495">
    <property type="term" value="F:protein-membrane adaptor activity"/>
    <property type="evidence" value="ECO:0007669"/>
    <property type="project" value="TreeGrafter"/>
</dbReference>
<reference evidence="5" key="1">
    <citation type="submission" date="2025-08" db="UniProtKB">
        <authorList>
            <consortium name="Ensembl"/>
        </authorList>
    </citation>
    <scope>IDENTIFICATION</scope>
</reference>
<evidence type="ECO:0000256" key="1">
    <source>
        <dbReference type="ARBA" id="ARBA00022737"/>
    </source>
</evidence>